<feature type="domain" description="DC1" evidence="2">
    <location>
        <begin position="148"/>
        <end position="198"/>
    </location>
</feature>
<sequence length="242" mass="27283">MAESNPNPTAGDDEEQEEGGQVVLFNATRHEHELLLFEGLPTYTCSGCKEKGANIGYKCNINSDRPSSSCKNFTLHQLCATLPDAYQHPFLSDVSFKFRPKTIFPHRCNACWDEVKGYVFETERRHLRPELRLHPLCMALPKILDYSRHADHKLKFVTGDLKGKAYNCSVCDSQIESGGWRYRCEEVACKVYVDLSCAKIDIFGLSDHGIERIAPVSRSRSRRGSVAFVKSVMNGVVYALNN</sequence>
<protein>
    <recommendedName>
        <fullName evidence="2">DC1 domain-containing protein</fullName>
    </recommendedName>
</protein>
<evidence type="ECO:0000313" key="3">
    <source>
        <dbReference type="EMBL" id="ABK23690.1"/>
    </source>
</evidence>
<keyword evidence="1" id="KW-0677">Repeat</keyword>
<evidence type="ECO:0000259" key="2">
    <source>
        <dbReference type="Pfam" id="PF03107"/>
    </source>
</evidence>
<dbReference type="PANTHER" id="PTHR46477:SF7">
    <property type="entry name" value="CYSTEINE_HISTIDINE-RICH C1 DOMAIN PROTEIN"/>
    <property type="match status" value="1"/>
</dbReference>
<evidence type="ECO:0000256" key="1">
    <source>
        <dbReference type="ARBA" id="ARBA00022737"/>
    </source>
</evidence>
<dbReference type="InterPro" id="IPR004146">
    <property type="entry name" value="DC1"/>
</dbReference>
<accession>A9NSS9</accession>
<dbReference type="SUPFAM" id="SSF57889">
    <property type="entry name" value="Cysteine-rich domain"/>
    <property type="match status" value="2"/>
</dbReference>
<proteinExistence type="evidence at transcript level"/>
<dbReference type="AlphaFoldDB" id="A9NSS9"/>
<dbReference type="InterPro" id="IPR046349">
    <property type="entry name" value="C1-like_sf"/>
</dbReference>
<dbReference type="PANTHER" id="PTHR46477">
    <property type="entry name" value="CYSTEINE/HISTIDINE-RICH C1 DOMAIN FAMILY PROTEIN"/>
    <property type="match status" value="1"/>
</dbReference>
<dbReference type="EMBL" id="EF084371">
    <property type="protein sequence ID" value="ABK23690.1"/>
    <property type="molecule type" value="mRNA"/>
</dbReference>
<reference evidence="3" key="1">
    <citation type="journal article" date="2008" name="BMC Genomics">
        <title>A conifer genomics resource of 200,000 spruce (Picea spp.) ESTs and 6,464 high-quality, sequence-finished full-length cDNAs for Sitka spruce (Picea sitchensis).</title>
        <authorList>
            <person name="Ralph S.G."/>
            <person name="Chun H.J."/>
            <person name="Kolosova N."/>
            <person name="Cooper D."/>
            <person name="Oddy C."/>
            <person name="Ritland C.E."/>
            <person name="Kirkpatrick R."/>
            <person name="Moore R."/>
            <person name="Barber S."/>
            <person name="Holt R.A."/>
            <person name="Jones S.J."/>
            <person name="Marra M.A."/>
            <person name="Douglas C.J."/>
            <person name="Ritland K."/>
            <person name="Bohlmann J."/>
        </authorList>
    </citation>
    <scope>NUCLEOTIDE SEQUENCE</scope>
    <source>
        <tissue evidence="3">Green portion of the leader tissue</tissue>
    </source>
</reference>
<organism evidence="3">
    <name type="scientific">Picea sitchensis</name>
    <name type="common">Sitka spruce</name>
    <name type="synonym">Pinus sitchensis</name>
    <dbReference type="NCBI Taxonomy" id="3332"/>
    <lineage>
        <taxon>Eukaryota</taxon>
        <taxon>Viridiplantae</taxon>
        <taxon>Streptophyta</taxon>
        <taxon>Embryophyta</taxon>
        <taxon>Tracheophyta</taxon>
        <taxon>Spermatophyta</taxon>
        <taxon>Pinopsida</taxon>
        <taxon>Pinidae</taxon>
        <taxon>Conifers I</taxon>
        <taxon>Pinales</taxon>
        <taxon>Pinaceae</taxon>
        <taxon>Picea</taxon>
    </lineage>
</organism>
<dbReference type="Pfam" id="PF03107">
    <property type="entry name" value="C1_2"/>
    <property type="match status" value="1"/>
</dbReference>
<name>A9NSS9_PICSI</name>